<reference evidence="2 5" key="3">
    <citation type="journal article" date="2019" name="Nat. Med.">
        <title>A library of human gut bacterial isolates paired with longitudinal multiomics data enables mechanistic microbiome research.</title>
        <authorList>
            <person name="Poyet M."/>
            <person name="Groussin M."/>
            <person name="Gibbons S.M."/>
            <person name="Avila-Pacheco J."/>
            <person name="Jiang X."/>
            <person name="Kearney S.M."/>
            <person name="Perrotta A.R."/>
            <person name="Berdy B."/>
            <person name="Zhao S."/>
            <person name="Lieberman T.D."/>
            <person name="Swanson P.K."/>
            <person name="Smith M."/>
            <person name="Roesemann S."/>
            <person name="Alexander J.E."/>
            <person name="Rich S.A."/>
            <person name="Livny J."/>
            <person name="Vlamakis H."/>
            <person name="Clish C."/>
            <person name="Bullock K."/>
            <person name="Deik A."/>
            <person name="Scott J."/>
            <person name="Pierce K.A."/>
            <person name="Xavier R.J."/>
            <person name="Alm E.J."/>
        </authorList>
    </citation>
    <scope>NUCLEOTIDE SEQUENCE [LARGE SCALE GENOMIC DNA]</scope>
    <source>
        <strain evidence="2 5">BIOML-A2</strain>
    </source>
</reference>
<dbReference type="AlphaFoldDB" id="A0AAP1LJB1"/>
<gene>
    <name evidence="2" type="ORF">GT747_11075</name>
    <name evidence="1" type="ORF">NE646_00265</name>
    <name evidence="3" type="ORF">SAMN05444424_1759</name>
</gene>
<dbReference type="Proteomes" id="UP001205063">
    <property type="component" value="Unassembled WGS sequence"/>
</dbReference>
<evidence type="ECO:0000313" key="4">
    <source>
        <dbReference type="Proteomes" id="UP000184089"/>
    </source>
</evidence>
<reference evidence="1" key="4">
    <citation type="submission" date="2022-06" db="EMBL/GenBank/DDBJ databases">
        <title>Isolation of gut microbiota from human fecal samples.</title>
        <authorList>
            <person name="Pamer E.G."/>
            <person name="Barat B."/>
            <person name="Waligurski E."/>
            <person name="Medina S."/>
            <person name="Paddock L."/>
            <person name="Mostad J."/>
        </authorList>
    </citation>
    <scope>NUCLEOTIDE SEQUENCE</scope>
    <source>
        <strain evidence="1">DFI.7.96</strain>
    </source>
</reference>
<dbReference type="RefSeq" id="WP_021659802.1">
    <property type="nucleotide sequence ID" value="NZ_FQVY01000002.1"/>
</dbReference>
<evidence type="ECO:0000313" key="2">
    <source>
        <dbReference type="EMBL" id="MZL70295.1"/>
    </source>
</evidence>
<dbReference type="EMBL" id="JANGAB010000001">
    <property type="protein sequence ID" value="MCQ4948105.1"/>
    <property type="molecule type" value="Genomic_DNA"/>
</dbReference>
<accession>A0AAP1LJB1</accession>
<name>A0AAP1LJB1_9FIRM</name>
<keyword evidence="5" id="KW-1185">Reference proteome</keyword>
<sequence length="79" mass="8638">MAKVSVKIDDLAKAVRLYELASAAKDEVAVEQGQWRSPVVSPLGFFGLCSFNMSEPMTVISEDEDFLAKVKSDVTLKAE</sequence>
<dbReference type="EMBL" id="FQVY01000002">
    <property type="protein sequence ID" value="SHG17790.1"/>
    <property type="molecule type" value="Genomic_DNA"/>
</dbReference>
<comment type="caution">
    <text evidence="1">The sequence shown here is derived from an EMBL/GenBank/DDBJ whole genome shotgun (WGS) entry which is preliminary data.</text>
</comment>
<dbReference type="Proteomes" id="UP000184089">
    <property type="component" value="Unassembled WGS sequence"/>
</dbReference>
<evidence type="ECO:0000313" key="3">
    <source>
        <dbReference type="EMBL" id="SHG17790.1"/>
    </source>
</evidence>
<proteinExistence type="predicted"/>
<reference evidence="4" key="2">
    <citation type="submission" date="2016-11" db="EMBL/GenBank/DDBJ databases">
        <authorList>
            <person name="Jaros S."/>
            <person name="Januszkiewicz K."/>
            <person name="Wedrychowicz H."/>
        </authorList>
    </citation>
    <scope>NUCLEOTIDE SEQUENCE [LARGE SCALE GENOMIC DNA]</scope>
    <source>
        <strain evidence="4">DSM 4029</strain>
    </source>
</reference>
<evidence type="ECO:0000313" key="6">
    <source>
        <dbReference type="Proteomes" id="UP001205063"/>
    </source>
</evidence>
<protein>
    <submittedName>
        <fullName evidence="1">Uncharacterized protein</fullName>
    </submittedName>
</protein>
<evidence type="ECO:0000313" key="5">
    <source>
        <dbReference type="Proteomes" id="UP000474718"/>
    </source>
</evidence>
<organism evidence="1 6">
    <name type="scientific">Bittarella massiliensis</name>
    <name type="common">ex Durand et al. 2017</name>
    <dbReference type="NCBI Taxonomy" id="1720313"/>
    <lineage>
        <taxon>Bacteria</taxon>
        <taxon>Bacillati</taxon>
        <taxon>Bacillota</taxon>
        <taxon>Clostridia</taxon>
        <taxon>Eubacteriales</taxon>
        <taxon>Oscillospiraceae</taxon>
        <taxon>Bittarella (ex Durand et al. 2017)</taxon>
    </lineage>
</organism>
<dbReference type="Proteomes" id="UP000474718">
    <property type="component" value="Unassembled WGS sequence"/>
</dbReference>
<dbReference type="EMBL" id="WWVX01000008">
    <property type="protein sequence ID" value="MZL70295.1"/>
    <property type="molecule type" value="Genomic_DNA"/>
</dbReference>
<evidence type="ECO:0000313" key="1">
    <source>
        <dbReference type="EMBL" id="MCQ4948105.1"/>
    </source>
</evidence>
<reference evidence="3" key="1">
    <citation type="submission" date="2016-11" db="EMBL/GenBank/DDBJ databases">
        <authorList>
            <person name="Varghese N."/>
            <person name="Submissions S."/>
        </authorList>
    </citation>
    <scope>NUCLEOTIDE SEQUENCE</scope>
    <source>
        <strain evidence="3">DSM 4029</strain>
    </source>
</reference>